<reference evidence="1 2" key="1">
    <citation type="submission" date="2017-04" db="EMBL/GenBank/DDBJ databases">
        <authorList>
            <person name="Afonso C.L."/>
            <person name="Miller P.J."/>
            <person name="Scott M.A."/>
            <person name="Spackman E."/>
            <person name="Goraichik I."/>
            <person name="Dimitrov K.M."/>
            <person name="Suarez D.L."/>
            <person name="Swayne D.E."/>
        </authorList>
    </citation>
    <scope>NUCLEOTIDE SEQUENCE [LARGE SCALE GENOMIC DNA]</scope>
    <source>
        <strain evidence="1 2">VK13</strain>
    </source>
</reference>
<dbReference type="EMBL" id="FWXJ01000003">
    <property type="protein sequence ID" value="SMC34926.1"/>
    <property type="molecule type" value="Genomic_DNA"/>
</dbReference>
<name>A0A1W1YFL6_9BURK</name>
<proteinExistence type="predicted"/>
<keyword evidence="2" id="KW-1185">Reference proteome</keyword>
<evidence type="ECO:0000313" key="2">
    <source>
        <dbReference type="Proteomes" id="UP000192708"/>
    </source>
</evidence>
<protein>
    <submittedName>
        <fullName evidence="1">Uncharacterized protein</fullName>
    </submittedName>
</protein>
<organism evidence="1 2">
    <name type="scientific">Polynucleobacter kasalickyi</name>
    <dbReference type="NCBI Taxonomy" id="1938817"/>
    <lineage>
        <taxon>Bacteria</taxon>
        <taxon>Pseudomonadati</taxon>
        <taxon>Pseudomonadota</taxon>
        <taxon>Betaproteobacteria</taxon>
        <taxon>Burkholderiales</taxon>
        <taxon>Burkholderiaceae</taxon>
        <taxon>Polynucleobacter</taxon>
    </lineage>
</organism>
<gene>
    <name evidence="1" type="ORF">SAMN06296008_10320</name>
</gene>
<sequence length="43" mass="4951">MVQMVKYFSILRLQFAVIVGGNIEFNHFVLVDNLLSKNPKITI</sequence>
<dbReference type="Proteomes" id="UP000192708">
    <property type="component" value="Unassembled WGS sequence"/>
</dbReference>
<dbReference type="STRING" id="1938817.SAMN06296008_10320"/>
<accession>A0A1W1YFL6</accession>
<dbReference type="AlphaFoldDB" id="A0A1W1YFL6"/>
<evidence type="ECO:0000313" key="1">
    <source>
        <dbReference type="EMBL" id="SMC34926.1"/>
    </source>
</evidence>